<gene>
    <name evidence="1" type="ORF">IHE45_16G064100</name>
</gene>
<proteinExistence type="predicted"/>
<name>A0ACB7UI21_DIOAL</name>
<sequence length="83" mass="9702">MNNTIKKALGEKKSTRDLDLGKELIGECMNMKTYGYSGRDINKAYDWLMADDSRAMGFLAKDKELKKYWVENFFESIHNYGTY</sequence>
<dbReference type="EMBL" id="CM037026">
    <property type="protein sequence ID" value="KAH7659936.1"/>
    <property type="molecule type" value="Genomic_DNA"/>
</dbReference>
<evidence type="ECO:0000313" key="1">
    <source>
        <dbReference type="EMBL" id="KAH7659936.1"/>
    </source>
</evidence>
<protein>
    <submittedName>
        <fullName evidence="1">Uncharacterized protein</fullName>
    </submittedName>
</protein>
<organism evidence="1 2">
    <name type="scientific">Dioscorea alata</name>
    <name type="common">Purple yam</name>
    <dbReference type="NCBI Taxonomy" id="55571"/>
    <lineage>
        <taxon>Eukaryota</taxon>
        <taxon>Viridiplantae</taxon>
        <taxon>Streptophyta</taxon>
        <taxon>Embryophyta</taxon>
        <taxon>Tracheophyta</taxon>
        <taxon>Spermatophyta</taxon>
        <taxon>Magnoliopsida</taxon>
        <taxon>Liliopsida</taxon>
        <taxon>Dioscoreales</taxon>
        <taxon>Dioscoreaceae</taxon>
        <taxon>Dioscorea</taxon>
    </lineage>
</organism>
<accession>A0ACB7UI21</accession>
<dbReference type="Proteomes" id="UP000827976">
    <property type="component" value="Chromosome 16"/>
</dbReference>
<keyword evidence="2" id="KW-1185">Reference proteome</keyword>
<comment type="caution">
    <text evidence="1">The sequence shown here is derived from an EMBL/GenBank/DDBJ whole genome shotgun (WGS) entry which is preliminary data.</text>
</comment>
<evidence type="ECO:0000313" key="2">
    <source>
        <dbReference type="Proteomes" id="UP000827976"/>
    </source>
</evidence>
<reference evidence="2" key="1">
    <citation type="journal article" date="2022" name="Nat. Commun.">
        <title>Chromosome evolution and the genetic basis of agronomically important traits in greater yam.</title>
        <authorList>
            <person name="Bredeson J.V."/>
            <person name="Lyons J.B."/>
            <person name="Oniyinde I.O."/>
            <person name="Okereke N.R."/>
            <person name="Kolade O."/>
            <person name="Nnabue I."/>
            <person name="Nwadili C.O."/>
            <person name="Hribova E."/>
            <person name="Parker M."/>
            <person name="Nwogha J."/>
            <person name="Shu S."/>
            <person name="Carlson J."/>
            <person name="Kariba R."/>
            <person name="Muthemba S."/>
            <person name="Knop K."/>
            <person name="Barton G.J."/>
            <person name="Sherwood A.V."/>
            <person name="Lopez-Montes A."/>
            <person name="Asiedu R."/>
            <person name="Jamnadass R."/>
            <person name="Muchugi A."/>
            <person name="Goodstein D."/>
            <person name="Egesi C.N."/>
            <person name="Featherston J."/>
            <person name="Asfaw A."/>
            <person name="Simpson G.G."/>
            <person name="Dolezel J."/>
            <person name="Hendre P.S."/>
            <person name="Van Deynze A."/>
            <person name="Kumar P.L."/>
            <person name="Obidiegwu J.E."/>
            <person name="Bhattacharjee R."/>
            <person name="Rokhsar D.S."/>
        </authorList>
    </citation>
    <scope>NUCLEOTIDE SEQUENCE [LARGE SCALE GENOMIC DNA]</scope>
    <source>
        <strain evidence="2">cv. TDa95/00328</strain>
    </source>
</reference>